<accession>A0ABC8KCV9</accession>
<comment type="caution">
    <text evidence="2">The sequence shown here is derived from an EMBL/GenBank/DDBJ whole genome shotgun (WGS) entry which is preliminary data.</text>
</comment>
<keyword evidence="3" id="KW-1185">Reference proteome</keyword>
<feature type="compositionally biased region" description="Basic and acidic residues" evidence="1">
    <location>
        <begin position="189"/>
        <end position="198"/>
    </location>
</feature>
<evidence type="ECO:0000313" key="2">
    <source>
        <dbReference type="EMBL" id="CAH8353488.1"/>
    </source>
</evidence>
<evidence type="ECO:0000313" key="3">
    <source>
        <dbReference type="Proteomes" id="UP001642260"/>
    </source>
</evidence>
<protein>
    <submittedName>
        <fullName evidence="2">Uncharacterized protein</fullName>
    </submittedName>
</protein>
<name>A0ABC8KCV9_ERUVS</name>
<reference evidence="2 3" key="1">
    <citation type="submission" date="2022-03" db="EMBL/GenBank/DDBJ databases">
        <authorList>
            <person name="Macdonald S."/>
            <person name="Ahmed S."/>
            <person name="Newling K."/>
        </authorList>
    </citation>
    <scope>NUCLEOTIDE SEQUENCE [LARGE SCALE GENOMIC DNA]</scope>
</reference>
<gene>
    <name evidence="2" type="ORF">ERUC_LOCUS19243</name>
</gene>
<proteinExistence type="predicted"/>
<feature type="compositionally biased region" description="Polar residues" evidence="1">
    <location>
        <begin position="138"/>
        <end position="150"/>
    </location>
</feature>
<feature type="region of interest" description="Disordered" evidence="1">
    <location>
        <begin position="137"/>
        <end position="198"/>
    </location>
</feature>
<evidence type="ECO:0000256" key="1">
    <source>
        <dbReference type="SAM" id="MobiDB-lite"/>
    </source>
</evidence>
<feature type="compositionally biased region" description="Polar residues" evidence="1">
    <location>
        <begin position="53"/>
        <end position="66"/>
    </location>
</feature>
<sequence length="198" mass="22120">MESEEERIRKIKGKAIATDTPPHDAMNDMPIMLAHRSTKLTISEKATDPPPQLSSRHGQRYVSSSAELRKKPLELVEGLDQDLDKPLSEKENTEVDRLVLETKRLEMDENMIDFENDDLLGDSPDFDAEKIEAIFQLSPANSERSTVASDTQRHASAKAPAPEPPRVQETEAMPSEYVPKGLLKKKTSRSPDEKGTNA</sequence>
<organism evidence="2 3">
    <name type="scientific">Eruca vesicaria subsp. sativa</name>
    <name type="common">Garden rocket</name>
    <name type="synonym">Eruca sativa</name>
    <dbReference type="NCBI Taxonomy" id="29727"/>
    <lineage>
        <taxon>Eukaryota</taxon>
        <taxon>Viridiplantae</taxon>
        <taxon>Streptophyta</taxon>
        <taxon>Embryophyta</taxon>
        <taxon>Tracheophyta</taxon>
        <taxon>Spermatophyta</taxon>
        <taxon>Magnoliopsida</taxon>
        <taxon>eudicotyledons</taxon>
        <taxon>Gunneridae</taxon>
        <taxon>Pentapetalae</taxon>
        <taxon>rosids</taxon>
        <taxon>malvids</taxon>
        <taxon>Brassicales</taxon>
        <taxon>Brassicaceae</taxon>
        <taxon>Brassiceae</taxon>
        <taxon>Eruca</taxon>
    </lineage>
</organism>
<dbReference type="Proteomes" id="UP001642260">
    <property type="component" value="Unassembled WGS sequence"/>
</dbReference>
<feature type="region of interest" description="Disordered" evidence="1">
    <location>
        <begin position="1"/>
        <end position="73"/>
    </location>
</feature>
<dbReference type="EMBL" id="CAKOAT010182599">
    <property type="protein sequence ID" value="CAH8353488.1"/>
    <property type="molecule type" value="Genomic_DNA"/>
</dbReference>
<dbReference type="AlphaFoldDB" id="A0ABC8KCV9"/>